<protein>
    <submittedName>
        <fullName evidence="1">DNA polymerase III subunit delta</fullName>
    </submittedName>
</protein>
<dbReference type="OrthoDB" id="9811073at2"/>
<dbReference type="NCBIfam" id="NF006296">
    <property type="entry name" value="PRK08485.1"/>
    <property type="match status" value="1"/>
</dbReference>
<dbReference type="EMBL" id="MBPK01000032">
    <property type="protein sequence ID" value="PKT81182.1"/>
    <property type="molecule type" value="Genomic_DNA"/>
</dbReference>
<evidence type="ECO:0000313" key="1">
    <source>
        <dbReference type="EMBL" id="PKT81182.1"/>
    </source>
</evidence>
<dbReference type="SUPFAM" id="SSF52540">
    <property type="entry name" value="P-loop containing nucleoside triphosphate hydrolases"/>
    <property type="match status" value="1"/>
</dbReference>
<dbReference type="STRING" id="556267.HWAG_00140"/>
<dbReference type="Pfam" id="PF13177">
    <property type="entry name" value="DNA_pol3_delta2"/>
    <property type="match status" value="1"/>
</dbReference>
<accession>A0A2N3PJF2</accession>
<name>A0A2N3PJF2_9HELI</name>
<dbReference type="Gene3D" id="3.40.50.300">
    <property type="entry name" value="P-loop containing nucleotide triphosphate hydrolases"/>
    <property type="match status" value="1"/>
</dbReference>
<reference evidence="1 2" key="1">
    <citation type="submission" date="2016-07" db="EMBL/GenBank/DDBJ databases">
        <title>Detection of Helicobacter winghamensis from caecal content of red fox (Vulpes vulpes).</title>
        <authorList>
            <person name="Zanoni R.G."/>
            <person name="Florio D."/>
            <person name="Caffara M."/>
            <person name="Renzi M."/>
            <person name="Parisi A."/>
            <person name="Pasquali F."/>
            <person name="Manfreda G."/>
        </authorList>
    </citation>
    <scope>NUCLEOTIDE SEQUENCE [LARGE SCALE GENOMIC DNA]</scope>
    <source>
        <strain evidence="1 2">295_13</strain>
    </source>
</reference>
<proteinExistence type="predicted"/>
<sequence>MIKIGHIELVNDPIESASAYFSTQDPQNTRLFCSNELDIDTARSIIDESYIASKGTKQILIAALSYNLYAQNALLKVLEEPPSGTIFVIYAKMKSLLLPTIRSRMPIINHAKAQRLPHFPISLKTLNLESIYQFLKEREKEFNNPLLKDEIQSLYLDSIKYGLSFSNKETQLFEKAISWEDQYESTSNIFAVLLLLVLRKKKQQLNATLKN</sequence>
<dbReference type="AlphaFoldDB" id="A0A2N3PJF2"/>
<dbReference type="InterPro" id="IPR027417">
    <property type="entry name" value="P-loop_NTPase"/>
</dbReference>
<dbReference type="Proteomes" id="UP000233350">
    <property type="component" value="Unassembled WGS sequence"/>
</dbReference>
<gene>
    <name evidence="1" type="ORF">BCM31_05140</name>
</gene>
<comment type="caution">
    <text evidence="1">The sequence shown here is derived from an EMBL/GenBank/DDBJ whole genome shotgun (WGS) entry which is preliminary data.</text>
</comment>
<keyword evidence="2" id="KW-1185">Reference proteome</keyword>
<organism evidence="1 2">
    <name type="scientific">Helicobacter winghamensis</name>
    <dbReference type="NCBI Taxonomy" id="157268"/>
    <lineage>
        <taxon>Bacteria</taxon>
        <taxon>Pseudomonadati</taxon>
        <taxon>Campylobacterota</taxon>
        <taxon>Epsilonproteobacteria</taxon>
        <taxon>Campylobacterales</taxon>
        <taxon>Helicobacteraceae</taxon>
        <taxon>Helicobacter</taxon>
    </lineage>
</organism>
<evidence type="ECO:0000313" key="2">
    <source>
        <dbReference type="Proteomes" id="UP000233350"/>
    </source>
</evidence>